<dbReference type="Gene3D" id="2.40.50.140">
    <property type="entry name" value="Nucleic acid-binding proteins"/>
    <property type="match status" value="1"/>
</dbReference>
<dbReference type="EC" id="3.1.4.-" evidence="12"/>
<comment type="cofactor">
    <cofactor evidence="1">
        <name>Mg(2+)</name>
        <dbReference type="ChEBI" id="CHEBI:18420"/>
    </cofactor>
</comment>
<dbReference type="SMART" id="SM00316">
    <property type="entry name" value="S1"/>
    <property type="match status" value="1"/>
</dbReference>
<evidence type="ECO:0000256" key="3">
    <source>
        <dbReference type="ARBA" id="ARBA00022519"/>
    </source>
</evidence>
<dbReference type="GO" id="GO:0006364">
    <property type="term" value="P:rRNA processing"/>
    <property type="evidence" value="ECO:0007669"/>
    <property type="project" value="TreeGrafter"/>
</dbReference>
<name>A0A3B0R217_9ZZZZ</name>
<keyword evidence="2" id="KW-1003">Cell membrane</keyword>
<organism evidence="12">
    <name type="scientific">hydrothermal vent metagenome</name>
    <dbReference type="NCBI Taxonomy" id="652676"/>
    <lineage>
        <taxon>unclassified sequences</taxon>
        <taxon>metagenomes</taxon>
        <taxon>ecological metagenomes</taxon>
    </lineage>
</organism>
<keyword evidence="3" id="KW-0997">Cell inner membrane</keyword>
<keyword evidence="7 12" id="KW-0378">Hydrolase</keyword>
<evidence type="ECO:0000256" key="10">
    <source>
        <dbReference type="ARBA" id="ARBA00023136"/>
    </source>
</evidence>
<dbReference type="PANTHER" id="PTHR30001:SF1">
    <property type="entry name" value="RIBONUCLEASE E_G-LIKE PROTEIN, CHLOROPLASTIC"/>
    <property type="match status" value="1"/>
</dbReference>
<evidence type="ECO:0000256" key="1">
    <source>
        <dbReference type="ARBA" id="ARBA00001946"/>
    </source>
</evidence>
<keyword evidence="4" id="KW-0540">Nuclease</keyword>
<accession>A0A3B0R217</accession>
<protein>
    <submittedName>
        <fullName evidence="12">Cytoplasmic axial filament protein CafA and Ribonuclease G</fullName>
        <ecNumber evidence="12">3.1.4.-</ecNumber>
    </submittedName>
</protein>
<keyword evidence="6" id="KW-0255">Endonuclease</keyword>
<dbReference type="InterPro" id="IPR019307">
    <property type="entry name" value="RNA-bd_AU-1/RNase_E/G"/>
</dbReference>
<feature type="domain" description="S1 motif" evidence="11">
    <location>
        <begin position="39"/>
        <end position="113"/>
    </location>
</feature>
<dbReference type="SUPFAM" id="SSF50249">
    <property type="entry name" value="Nucleic acid-binding proteins"/>
    <property type="match status" value="1"/>
</dbReference>
<sequence>MSSEILINSAIGETRLALMEDDKPVEIRLYRDHEPTLVGAVYYGRVTSLNTAFQAAFIDIGQGQTGFLPLTLLPKRPGGKPKDLTSLLTEGQKIIVQVTADAAGGKSAKLTGRIEIVSSALILHPFREGAFISSRIKDPTRRQALKTFASGLNLHDMGMTLRTEAQYLSHEDISKTATRLIHHWRHAVENRDKKKVPFLLSQGPDSLLQILREYGSAKHDKIIFDQPATLKKAQDWSKEFAPDLLPRMTLHQDNAPLFEYYGVEEEIDRLFDKKIPIPSGAWITLEQTEALTAVDINMADANISNDPAKQRFGVNVAAAREIFRQIRLRGISGLIVIDFINMQGKSDVSNLLTVIDNLIQNDPVQLQRSNLSAFGLLELARKASHTPLTRQILAPTRPMATVETAALALLRKSALGAAAKPGIPLVIKVGADVKNWLEDHPELLEAFVRRTGSRIDFKEE</sequence>
<dbReference type="GO" id="GO:0004540">
    <property type="term" value="F:RNA nuclease activity"/>
    <property type="evidence" value="ECO:0007669"/>
    <property type="project" value="InterPro"/>
</dbReference>
<proteinExistence type="predicted"/>
<evidence type="ECO:0000256" key="4">
    <source>
        <dbReference type="ARBA" id="ARBA00022722"/>
    </source>
</evidence>
<dbReference type="GO" id="GO:0005737">
    <property type="term" value="C:cytoplasm"/>
    <property type="evidence" value="ECO:0007669"/>
    <property type="project" value="TreeGrafter"/>
</dbReference>
<dbReference type="GO" id="GO:0004519">
    <property type="term" value="F:endonuclease activity"/>
    <property type="evidence" value="ECO:0007669"/>
    <property type="project" value="UniProtKB-KW"/>
</dbReference>
<reference evidence="12" key="1">
    <citation type="submission" date="2018-06" db="EMBL/GenBank/DDBJ databases">
        <authorList>
            <person name="Zhirakovskaya E."/>
        </authorList>
    </citation>
    <scope>NUCLEOTIDE SEQUENCE</scope>
</reference>
<evidence type="ECO:0000256" key="9">
    <source>
        <dbReference type="ARBA" id="ARBA00022884"/>
    </source>
</evidence>
<keyword evidence="8" id="KW-0460">Magnesium</keyword>
<dbReference type="InterPro" id="IPR003029">
    <property type="entry name" value="S1_domain"/>
</dbReference>
<dbReference type="InterPro" id="IPR004659">
    <property type="entry name" value="RNase_E/G"/>
</dbReference>
<evidence type="ECO:0000256" key="5">
    <source>
        <dbReference type="ARBA" id="ARBA00022723"/>
    </source>
</evidence>
<gene>
    <name evidence="12" type="ORF">MNBD_ALPHA02-128</name>
</gene>
<dbReference type="EMBL" id="UOED01000026">
    <property type="protein sequence ID" value="VAV87524.1"/>
    <property type="molecule type" value="Genomic_DNA"/>
</dbReference>
<evidence type="ECO:0000256" key="2">
    <source>
        <dbReference type="ARBA" id="ARBA00022475"/>
    </source>
</evidence>
<dbReference type="GO" id="GO:0046872">
    <property type="term" value="F:metal ion binding"/>
    <property type="evidence" value="ECO:0007669"/>
    <property type="project" value="UniProtKB-KW"/>
</dbReference>
<keyword evidence="9" id="KW-0694">RNA-binding</keyword>
<dbReference type="AlphaFoldDB" id="A0A3B0R217"/>
<dbReference type="PANTHER" id="PTHR30001">
    <property type="entry name" value="RIBONUCLEASE"/>
    <property type="match status" value="1"/>
</dbReference>
<dbReference type="GO" id="GO:0016787">
    <property type="term" value="F:hydrolase activity"/>
    <property type="evidence" value="ECO:0007669"/>
    <property type="project" value="UniProtKB-KW"/>
</dbReference>
<dbReference type="CDD" id="cd04453">
    <property type="entry name" value="S1_RNase_E"/>
    <property type="match status" value="1"/>
</dbReference>
<keyword evidence="10" id="KW-0472">Membrane</keyword>
<evidence type="ECO:0000256" key="6">
    <source>
        <dbReference type="ARBA" id="ARBA00022759"/>
    </source>
</evidence>
<keyword evidence="5" id="KW-0479">Metal-binding</keyword>
<dbReference type="Pfam" id="PF10150">
    <property type="entry name" value="RNase_E_G"/>
    <property type="match status" value="1"/>
</dbReference>
<evidence type="ECO:0000259" key="11">
    <source>
        <dbReference type="PROSITE" id="PS50126"/>
    </source>
</evidence>
<dbReference type="InterPro" id="IPR012340">
    <property type="entry name" value="NA-bd_OB-fold"/>
</dbReference>
<dbReference type="GO" id="GO:0003723">
    <property type="term" value="F:RNA binding"/>
    <property type="evidence" value="ECO:0007669"/>
    <property type="project" value="UniProtKB-KW"/>
</dbReference>
<evidence type="ECO:0000256" key="7">
    <source>
        <dbReference type="ARBA" id="ARBA00022801"/>
    </source>
</evidence>
<evidence type="ECO:0000256" key="8">
    <source>
        <dbReference type="ARBA" id="ARBA00022842"/>
    </source>
</evidence>
<evidence type="ECO:0000313" key="12">
    <source>
        <dbReference type="EMBL" id="VAV87524.1"/>
    </source>
</evidence>
<dbReference type="PROSITE" id="PS50126">
    <property type="entry name" value="S1"/>
    <property type="match status" value="1"/>
</dbReference>